<protein>
    <submittedName>
        <fullName evidence="1">Uncharacterized protein</fullName>
    </submittedName>
</protein>
<gene>
    <name evidence="1" type="ORF">PR048_019934</name>
</gene>
<organism evidence="1 2">
    <name type="scientific">Dryococelus australis</name>
    <dbReference type="NCBI Taxonomy" id="614101"/>
    <lineage>
        <taxon>Eukaryota</taxon>
        <taxon>Metazoa</taxon>
        <taxon>Ecdysozoa</taxon>
        <taxon>Arthropoda</taxon>
        <taxon>Hexapoda</taxon>
        <taxon>Insecta</taxon>
        <taxon>Pterygota</taxon>
        <taxon>Neoptera</taxon>
        <taxon>Polyneoptera</taxon>
        <taxon>Phasmatodea</taxon>
        <taxon>Verophasmatodea</taxon>
        <taxon>Anareolatae</taxon>
        <taxon>Phasmatidae</taxon>
        <taxon>Eurycanthinae</taxon>
        <taxon>Dryococelus</taxon>
    </lineage>
</organism>
<evidence type="ECO:0000313" key="2">
    <source>
        <dbReference type="Proteomes" id="UP001159363"/>
    </source>
</evidence>
<comment type="caution">
    <text evidence="1">The sequence shown here is derived from an EMBL/GenBank/DDBJ whole genome shotgun (WGS) entry which is preliminary data.</text>
</comment>
<evidence type="ECO:0000313" key="1">
    <source>
        <dbReference type="EMBL" id="KAJ8879326.1"/>
    </source>
</evidence>
<sequence>MKYAGIRSDHFAGCYDAWHEFFRRVHRCLVDKALHVTSQKQLALHLQTQLHPLPVKTGLAGLGEVDQQNTTVVDESEETVEPLVGKLRKTLSPPTKAIRDRSPAGSLPDFAFGNRAVRCRFPAGFLGELPFPHPYIPAPLHPRVSFHVMFRDDSHLRVPAGKPVTCWVLPRPGSTLHTNVALTIEFLRANEAGVRRVWSSAIIKRGGKGRLPRKPADQQRYPARYSHADVDVQPATQHRTAGRGATGYMRTTTESGVVCGPQAICSGEIDL</sequence>
<dbReference type="EMBL" id="JARBHB010000007">
    <property type="protein sequence ID" value="KAJ8879326.1"/>
    <property type="molecule type" value="Genomic_DNA"/>
</dbReference>
<name>A0ABQ9H4X6_9NEOP</name>
<keyword evidence="2" id="KW-1185">Reference proteome</keyword>
<dbReference type="Proteomes" id="UP001159363">
    <property type="component" value="Chromosome 6"/>
</dbReference>
<accession>A0ABQ9H4X6</accession>
<proteinExistence type="predicted"/>
<reference evidence="1 2" key="1">
    <citation type="submission" date="2023-02" db="EMBL/GenBank/DDBJ databases">
        <title>LHISI_Scaffold_Assembly.</title>
        <authorList>
            <person name="Stuart O.P."/>
            <person name="Cleave R."/>
            <person name="Magrath M.J.L."/>
            <person name="Mikheyev A.S."/>
        </authorList>
    </citation>
    <scope>NUCLEOTIDE SEQUENCE [LARGE SCALE GENOMIC DNA]</scope>
    <source>
        <strain evidence="1">Daus_M_001</strain>
        <tissue evidence="1">Leg muscle</tissue>
    </source>
</reference>